<name>A0A2S5BFY1_9BASI</name>
<gene>
    <name evidence="3" type="ORF">BMF94_1293</name>
</gene>
<evidence type="ECO:0000256" key="1">
    <source>
        <dbReference type="SAM" id="MobiDB-lite"/>
    </source>
</evidence>
<keyword evidence="4" id="KW-1185">Reference proteome</keyword>
<dbReference type="EMBL" id="PJQD01000013">
    <property type="protein sequence ID" value="POY75670.1"/>
    <property type="molecule type" value="Genomic_DNA"/>
</dbReference>
<sequence length="443" mass="49024">MPTPVNLRETSVRASYDVQLEWTFDANLSARPEGGYKSDAIKGVPLRGDWQFHMQQSAEDDDIIELKCSYGGLDYAALGLKVDVTVQLHWISDGRPLLLKQSHFGRKAVPDRPAVDSPTFTCYKGKVSKQRVLKDYLKESFASIQTYRLLIFLSHDPQPELPEGAAQPLTAHDNALSVVHLAKQPQPHDVRLVFPYGEKPARELWSNSTFLSQVSPYYRAMFASGAIETIPRRSKRRRLASPAPASANVDDSSNDAPDWCDSDDETDELTREAEAETAYSTFRAVLLYMQTGYIDFAPLASSTAPRNSFATTTRKEALARDKAKSLRLPYAVSPKSVYRLAHLLQLPALQELALENLASALSVSGAASELFSPVSIAYEEVRKVVRAFVLKHLEAVCATDAWKEYKDRAARGEIEGGAMVLAELFDGMVAAKHAGTNKETTPQ</sequence>
<feature type="compositionally biased region" description="Acidic residues" evidence="1">
    <location>
        <begin position="258"/>
        <end position="267"/>
    </location>
</feature>
<evidence type="ECO:0000313" key="3">
    <source>
        <dbReference type="EMBL" id="POY75670.1"/>
    </source>
</evidence>
<dbReference type="STRING" id="741276.A0A2S5BFY1"/>
<dbReference type="InterPro" id="IPR000210">
    <property type="entry name" value="BTB/POZ_dom"/>
</dbReference>
<feature type="region of interest" description="Disordered" evidence="1">
    <location>
        <begin position="233"/>
        <end position="273"/>
    </location>
</feature>
<evidence type="ECO:0000313" key="4">
    <source>
        <dbReference type="Proteomes" id="UP000237144"/>
    </source>
</evidence>
<dbReference type="OrthoDB" id="6359816at2759"/>
<proteinExistence type="predicted"/>
<accession>A0A2S5BFY1</accession>
<evidence type="ECO:0000259" key="2">
    <source>
        <dbReference type="PROSITE" id="PS50097"/>
    </source>
</evidence>
<reference evidence="3 4" key="1">
    <citation type="journal article" date="2018" name="Front. Microbiol.">
        <title>Prospects for Fungal Bioremediation of Acidic Radioactive Waste Sites: Characterization and Genome Sequence of Rhodotorula taiwanensis MD1149.</title>
        <authorList>
            <person name="Tkavc R."/>
            <person name="Matrosova V.Y."/>
            <person name="Grichenko O.E."/>
            <person name="Gostincar C."/>
            <person name="Volpe R.P."/>
            <person name="Klimenkova P."/>
            <person name="Gaidamakova E.K."/>
            <person name="Zhou C.E."/>
            <person name="Stewart B.J."/>
            <person name="Lyman M.G."/>
            <person name="Malfatti S.A."/>
            <person name="Rubinfeld B."/>
            <person name="Courtot M."/>
            <person name="Singh J."/>
            <person name="Dalgard C.L."/>
            <person name="Hamilton T."/>
            <person name="Frey K.G."/>
            <person name="Gunde-Cimerman N."/>
            <person name="Dugan L."/>
            <person name="Daly M.J."/>
        </authorList>
    </citation>
    <scope>NUCLEOTIDE SEQUENCE [LARGE SCALE GENOMIC DNA]</scope>
    <source>
        <strain evidence="3 4">MD1149</strain>
    </source>
</reference>
<dbReference type="PROSITE" id="PS50097">
    <property type="entry name" value="BTB"/>
    <property type="match status" value="1"/>
</dbReference>
<comment type="caution">
    <text evidence="3">The sequence shown here is derived from an EMBL/GenBank/DDBJ whole genome shotgun (WGS) entry which is preliminary data.</text>
</comment>
<dbReference type="InterPro" id="IPR011333">
    <property type="entry name" value="SKP1/BTB/POZ_sf"/>
</dbReference>
<dbReference type="AlphaFoldDB" id="A0A2S5BFY1"/>
<feature type="domain" description="BTB" evidence="2">
    <location>
        <begin position="188"/>
        <end position="298"/>
    </location>
</feature>
<dbReference type="Gene3D" id="3.30.710.10">
    <property type="entry name" value="Potassium Channel Kv1.1, Chain A"/>
    <property type="match status" value="1"/>
</dbReference>
<protein>
    <recommendedName>
        <fullName evidence="2">BTB domain-containing protein</fullName>
    </recommendedName>
</protein>
<organism evidence="3 4">
    <name type="scientific">Rhodotorula taiwanensis</name>
    <dbReference type="NCBI Taxonomy" id="741276"/>
    <lineage>
        <taxon>Eukaryota</taxon>
        <taxon>Fungi</taxon>
        <taxon>Dikarya</taxon>
        <taxon>Basidiomycota</taxon>
        <taxon>Pucciniomycotina</taxon>
        <taxon>Microbotryomycetes</taxon>
        <taxon>Sporidiobolales</taxon>
        <taxon>Sporidiobolaceae</taxon>
        <taxon>Rhodotorula</taxon>
    </lineage>
</organism>
<dbReference type="Proteomes" id="UP000237144">
    <property type="component" value="Unassembled WGS sequence"/>
</dbReference>